<dbReference type="InterPro" id="IPR017517">
    <property type="entry name" value="Maleyloyr_isom"/>
</dbReference>
<dbReference type="Proteomes" id="UP000316541">
    <property type="component" value="Unassembled WGS sequence"/>
</dbReference>
<proteinExistence type="predicted"/>
<feature type="domain" description="Mycothiol-dependent maleylpyruvate isomerase metal-binding" evidence="1">
    <location>
        <begin position="12"/>
        <end position="134"/>
    </location>
</feature>
<dbReference type="EMBL" id="VIRM01000003">
    <property type="protein sequence ID" value="TQS23599.1"/>
    <property type="molecule type" value="Genomic_DNA"/>
</dbReference>
<accession>A0A544Z3H2</accession>
<dbReference type="InterPro" id="IPR034660">
    <property type="entry name" value="DinB/YfiT-like"/>
</dbReference>
<gene>
    <name evidence="2" type="ORF">FLX08_03880</name>
</gene>
<sequence>MTEWTHLRHTEAAAVEIGRMAEAVRGRDGTTPVPTCPGWDLRELVEHTGAIHRWAAAMVRDAAVRRYDRAAMDHGFPEDFAGHADWLEAGAAPLAEALKGRDPETEVWNWTPNRTARFWSRRQLHETVVHRADAEIALGIAPEVDEDVAADGVAEFFDMLPHARWRPLIAELKGDGETISWRTETGRAWLVRLTPEGFAYERSGAPDAVAADVIADVIADVTADVTVRAETTGDLMLTLWGRREPGAVEGDTALLDWWRERAKI</sequence>
<dbReference type="GO" id="GO:0016853">
    <property type="term" value="F:isomerase activity"/>
    <property type="evidence" value="ECO:0007669"/>
    <property type="project" value="UniProtKB-KW"/>
</dbReference>
<dbReference type="Pfam" id="PF11716">
    <property type="entry name" value="MDMPI_N"/>
    <property type="match status" value="1"/>
</dbReference>
<keyword evidence="2" id="KW-0413">Isomerase</keyword>
<dbReference type="GO" id="GO:0046872">
    <property type="term" value="F:metal ion binding"/>
    <property type="evidence" value="ECO:0007669"/>
    <property type="project" value="InterPro"/>
</dbReference>
<evidence type="ECO:0000259" key="1">
    <source>
        <dbReference type="Pfam" id="PF11716"/>
    </source>
</evidence>
<dbReference type="RefSeq" id="WP_142616782.1">
    <property type="nucleotide sequence ID" value="NZ_VIRM01000003.1"/>
</dbReference>
<dbReference type="PANTHER" id="PTHR40758:SF1">
    <property type="entry name" value="CONSERVED PROTEIN"/>
    <property type="match status" value="1"/>
</dbReference>
<evidence type="ECO:0000313" key="2">
    <source>
        <dbReference type="EMBL" id="TQS23599.1"/>
    </source>
</evidence>
<protein>
    <submittedName>
        <fullName evidence="2">Maleylpyruvate isomerase family mycothiol-dependent enzyme</fullName>
    </submittedName>
</protein>
<organism evidence="2 3">
    <name type="scientific">Microbispora hainanensis</name>
    <dbReference type="NCBI Taxonomy" id="568844"/>
    <lineage>
        <taxon>Bacteria</taxon>
        <taxon>Bacillati</taxon>
        <taxon>Actinomycetota</taxon>
        <taxon>Actinomycetes</taxon>
        <taxon>Streptosporangiales</taxon>
        <taxon>Streptosporangiaceae</taxon>
        <taxon>Microbispora</taxon>
    </lineage>
</organism>
<reference evidence="2 3" key="1">
    <citation type="submission" date="2019-07" db="EMBL/GenBank/DDBJ databases">
        <title>Microbispora hainanensis DSM 45428.</title>
        <authorList>
            <person name="Thawai C."/>
        </authorList>
    </citation>
    <scope>NUCLEOTIDE SEQUENCE [LARGE SCALE GENOMIC DNA]</scope>
    <source>
        <strain evidence="2 3">DSM 45428</strain>
    </source>
</reference>
<name>A0A544Z3H2_9ACTN</name>
<dbReference type="InterPro" id="IPR024344">
    <property type="entry name" value="MDMPI_metal-binding"/>
</dbReference>
<dbReference type="AlphaFoldDB" id="A0A544Z3H2"/>
<dbReference type="SUPFAM" id="SSF109854">
    <property type="entry name" value="DinB/YfiT-like putative metalloenzymes"/>
    <property type="match status" value="1"/>
</dbReference>
<evidence type="ECO:0000313" key="3">
    <source>
        <dbReference type="Proteomes" id="UP000316541"/>
    </source>
</evidence>
<dbReference type="NCBIfam" id="TIGR03083">
    <property type="entry name" value="maleylpyruvate isomerase family mycothiol-dependent enzyme"/>
    <property type="match status" value="1"/>
</dbReference>
<dbReference type="PANTHER" id="PTHR40758">
    <property type="entry name" value="CONSERVED PROTEIN"/>
    <property type="match status" value="1"/>
</dbReference>
<comment type="caution">
    <text evidence="2">The sequence shown here is derived from an EMBL/GenBank/DDBJ whole genome shotgun (WGS) entry which is preliminary data.</text>
</comment>
<keyword evidence="2" id="KW-0670">Pyruvate</keyword>
<dbReference type="GO" id="GO:0005886">
    <property type="term" value="C:plasma membrane"/>
    <property type="evidence" value="ECO:0007669"/>
    <property type="project" value="TreeGrafter"/>
</dbReference>